<protein>
    <submittedName>
        <fullName evidence="1">Uncharacterized protein</fullName>
    </submittedName>
</protein>
<organism evidence="1 2">
    <name type="scientific">Scophthalmus maximus</name>
    <name type="common">Turbot</name>
    <name type="synonym">Psetta maxima</name>
    <dbReference type="NCBI Taxonomy" id="52904"/>
    <lineage>
        <taxon>Eukaryota</taxon>
        <taxon>Metazoa</taxon>
        <taxon>Chordata</taxon>
        <taxon>Craniata</taxon>
        <taxon>Vertebrata</taxon>
        <taxon>Euteleostomi</taxon>
        <taxon>Actinopterygii</taxon>
        <taxon>Neopterygii</taxon>
        <taxon>Teleostei</taxon>
        <taxon>Neoteleostei</taxon>
        <taxon>Acanthomorphata</taxon>
        <taxon>Carangaria</taxon>
        <taxon>Pleuronectiformes</taxon>
        <taxon>Pleuronectoidei</taxon>
        <taxon>Scophthalmidae</taxon>
        <taxon>Scophthalmus</taxon>
    </lineage>
</organism>
<evidence type="ECO:0000313" key="1">
    <source>
        <dbReference type="EMBL" id="KAF0037904.1"/>
    </source>
</evidence>
<sequence>MSALPPPERYAQSRKNPTFLEQFLTFQEVDNHKPDHIHGSRERTCSGESKGSIQPSALTVFPLLTFWILIICCCRDSFGESSVYLQCVFVFVKTTIKVLEHPVIWSPFHIVICDASAAMPRFGPSGQYIGQPIPKSQFLKIAIKTANMMFRDVGRSYLNASGKIQKLKRGPIHSDTRFKDKDRESGVVSVSQHSTPAQDTITRLLLKSKGLSVGFFLWALFQVTFSDPSGASRVRTLARAPGNYLDGGVVNGCHRALVCLMSPLTLASVAVARIQSDASMASHGKKLSARLKSPSSQLAKGIIPLDLPLSSLHTSGFISRPGFKFVAFSYEKMKSCTSTLESGLSKTLNRNLNHCEVNSDTHTKPQDDRLVADEFVGVRCGFSCS</sequence>
<reference evidence="1 2" key="1">
    <citation type="submission" date="2019-06" db="EMBL/GenBank/DDBJ databases">
        <title>Draft genomes of female and male turbot (Scophthalmus maximus).</title>
        <authorList>
            <person name="Xu H."/>
            <person name="Xu X.-W."/>
            <person name="Shao C."/>
            <person name="Chen S."/>
        </authorList>
    </citation>
    <scope>NUCLEOTIDE SEQUENCE [LARGE SCALE GENOMIC DNA]</scope>
    <source>
        <strain evidence="1">Ysfricsl-2016a</strain>
        <tissue evidence="1">Blood</tissue>
    </source>
</reference>
<name>A0A6A4T3U6_SCOMX</name>
<proteinExistence type="predicted"/>
<gene>
    <name evidence="1" type="ORF">F2P81_010778</name>
</gene>
<evidence type="ECO:0000313" key="2">
    <source>
        <dbReference type="Proteomes" id="UP000438429"/>
    </source>
</evidence>
<accession>A0A6A4T3U6</accession>
<dbReference type="Proteomes" id="UP000438429">
    <property type="component" value="Unassembled WGS sequence"/>
</dbReference>
<comment type="caution">
    <text evidence="1">The sequence shown here is derived from an EMBL/GenBank/DDBJ whole genome shotgun (WGS) entry which is preliminary data.</text>
</comment>
<dbReference type="AlphaFoldDB" id="A0A6A4T3U6"/>
<dbReference type="EMBL" id="VEVO01000009">
    <property type="protein sequence ID" value="KAF0037904.1"/>
    <property type="molecule type" value="Genomic_DNA"/>
</dbReference>